<comment type="similarity">
    <text evidence="5">Belongs to the GRAS family.</text>
</comment>
<evidence type="ECO:0000256" key="4">
    <source>
        <dbReference type="ARBA" id="ARBA00023242"/>
    </source>
</evidence>
<proteinExistence type="inferred from homology"/>
<dbReference type="PROSITE" id="PS50985">
    <property type="entry name" value="GRAS"/>
    <property type="match status" value="1"/>
</dbReference>
<comment type="subcellular location">
    <subcellularLocation>
        <location evidence="1">Nucleus</location>
    </subcellularLocation>
</comment>
<gene>
    <name evidence="6" type="primary">QYD2</name>
</gene>
<keyword evidence="4" id="KW-0539">Nucleus</keyword>
<feature type="region of interest" description="Leucine repeat II (LRII)" evidence="5">
    <location>
        <begin position="351"/>
        <end position="383"/>
    </location>
</feature>
<dbReference type="PANTHER" id="PTHR31636">
    <property type="entry name" value="OSJNBA0084A10.13 PROTEIN-RELATED"/>
    <property type="match status" value="1"/>
</dbReference>
<sequence length="568" mass="63957">MEELNSLNGLCSDFSFLSEDNFSIEEGFLYSKYQPQQQHDHGEISEFGLLNDDARFNVASPPLETCLEEIENAKLGGKNVPIYLIPGVVDQAKKEIRQCPNEFASLELLNSYGSGLRRLKRERVLAPICREVQGKRLSTDEVLRIAGARFIQSSSQAQTMGDVTCATSHPFECSFSGFSLEERKDIELVELLLTCAEKVGYQLYERASKLLGQCDKLCSSTGNPVERAVYYFCEALREKVDRETGRISAQPQAGKQKVFDPDEAMMSLNATKHAIHEAVPFSQLSLFAGIQAIVERVEEAKKVHIIDIGIRTGLQWTVLMQALAASSRRESPLELLKITVIETRQEHLIEETGKRLLSFAQTLEIPLSFKLVMVSDMSNLKEELFELDPDETVAIYASHVLRSMLSRPDQLESLMRVVITGLNPSVMVVTEVEASLNSPAFVGRFTEALFFFGAYFDCLDTFMRRDDENRMVCESLYFGEAGIRDVVANEGTERKARNVTVDVWRAFFARFGLEDAELSPSSLYQATLILKKFSCEDSCSIDMNGKCAIFRWKGTPIQSLSVWKFREN</sequence>
<feature type="short sequence motif" description="VHIID" evidence="5">
    <location>
        <begin position="303"/>
        <end position="307"/>
    </location>
</feature>
<dbReference type="AlphaFoldDB" id="A0A5J6WFD9"/>
<evidence type="ECO:0000256" key="5">
    <source>
        <dbReference type="PROSITE-ProRule" id="PRU01191"/>
    </source>
</evidence>
<reference evidence="6" key="1">
    <citation type="submission" date="2019-03" db="EMBL/GenBank/DDBJ databases">
        <authorList>
            <person name="Li F."/>
        </authorList>
    </citation>
    <scope>NUCLEOTIDE SEQUENCE</scope>
</reference>
<dbReference type="EMBL" id="MK696556">
    <property type="protein sequence ID" value="QFI36156.1"/>
    <property type="molecule type" value="Genomic_DNA"/>
</dbReference>
<evidence type="ECO:0000256" key="2">
    <source>
        <dbReference type="ARBA" id="ARBA00023015"/>
    </source>
</evidence>
<evidence type="ECO:0000256" key="3">
    <source>
        <dbReference type="ARBA" id="ARBA00023163"/>
    </source>
</evidence>
<protein>
    <submittedName>
        <fullName evidence="6">DELLA RGL1-like protein</fullName>
    </submittedName>
</protein>
<dbReference type="Pfam" id="PF03514">
    <property type="entry name" value="GRAS"/>
    <property type="match status" value="1"/>
</dbReference>
<feature type="region of interest" description="SAW" evidence="5">
    <location>
        <begin position="488"/>
        <end position="564"/>
    </location>
</feature>
<keyword evidence="3" id="KW-0804">Transcription</keyword>
<dbReference type="GO" id="GO:0005634">
    <property type="term" value="C:nucleus"/>
    <property type="evidence" value="ECO:0007669"/>
    <property type="project" value="UniProtKB-SubCell"/>
</dbReference>
<evidence type="ECO:0000256" key="1">
    <source>
        <dbReference type="ARBA" id="ARBA00004123"/>
    </source>
</evidence>
<feature type="short sequence motif" description="LxCxE motif" evidence="5">
    <location>
        <begin position="193"/>
        <end position="197"/>
    </location>
</feature>
<comment type="caution">
    <text evidence="5">Lacks conserved residue(s) required for the propagation of feature annotation.</text>
</comment>
<accession>A0A5J6WFD9</accession>
<name>A0A5J6WFD9_BOENI</name>
<organism evidence="6">
    <name type="scientific">Boehmeria nivea</name>
    <name type="common">Chinese grass</name>
    <name type="synonym">Urtica nivea</name>
    <dbReference type="NCBI Taxonomy" id="83906"/>
    <lineage>
        <taxon>Eukaryota</taxon>
        <taxon>Viridiplantae</taxon>
        <taxon>Streptophyta</taxon>
        <taxon>Embryophyta</taxon>
        <taxon>Tracheophyta</taxon>
        <taxon>Spermatophyta</taxon>
        <taxon>Magnoliopsida</taxon>
        <taxon>eudicotyledons</taxon>
        <taxon>Gunneridae</taxon>
        <taxon>Pentapetalae</taxon>
        <taxon>rosids</taxon>
        <taxon>fabids</taxon>
        <taxon>Rosales</taxon>
        <taxon>Urticaceae</taxon>
        <taxon>Boehmeria</taxon>
    </lineage>
</organism>
<dbReference type="InterPro" id="IPR005202">
    <property type="entry name" value="TF_GRAS"/>
</dbReference>
<keyword evidence="2" id="KW-0805">Transcription regulation</keyword>
<evidence type="ECO:0000313" key="6">
    <source>
        <dbReference type="EMBL" id="QFI36156.1"/>
    </source>
</evidence>